<dbReference type="STRING" id="307972.A0A2G8LGE4"/>
<keyword evidence="6" id="KW-1185">Reference proteome</keyword>
<dbReference type="PROSITE" id="PS00092">
    <property type="entry name" value="N6_MTASE"/>
    <property type="match status" value="1"/>
</dbReference>
<name>A0A2G8LGE4_STIJA</name>
<dbReference type="GO" id="GO:0005737">
    <property type="term" value="C:cytoplasm"/>
    <property type="evidence" value="ECO:0007669"/>
    <property type="project" value="UniProtKB-SubCell"/>
</dbReference>
<organism evidence="5 6">
    <name type="scientific">Stichopus japonicus</name>
    <name type="common">Sea cucumber</name>
    <dbReference type="NCBI Taxonomy" id="307972"/>
    <lineage>
        <taxon>Eukaryota</taxon>
        <taxon>Metazoa</taxon>
        <taxon>Echinodermata</taxon>
        <taxon>Eleutherozoa</taxon>
        <taxon>Echinozoa</taxon>
        <taxon>Holothuroidea</taxon>
        <taxon>Aspidochirotacea</taxon>
        <taxon>Aspidochirotida</taxon>
        <taxon>Stichopodidae</taxon>
        <taxon>Apostichopus</taxon>
    </lineage>
</organism>
<dbReference type="PANTHER" id="PTHR13200">
    <property type="entry name" value="EEF1A LYSINE METHYLTRANSFERASE 1"/>
    <property type="match status" value="1"/>
</dbReference>
<dbReference type="Pfam" id="PF10237">
    <property type="entry name" value="N6-adenineMlase"/>
    <property type="match status" value="1"/>
</dbReference>
<dbReference type="GO" id="GO:0003676">
    <property type="term" value="F:nucleic acid binding"/>
    <property type="evidence" value="ECO:0007669"/>
    <property type="project" value="InterPro"/>
</dbReference>
<accession>A0A2G8LGE4</accession>
<evidence type="ECO:0000256" key="4">
    <source>
        <dbReference type="ARBA" id="ARBA00022679"/>
    </source>
</evidence>
<comment type="subcellular location">
    <subcellularLocation>
        <location evidence="1">Cytoplasm</location>
    </subcellularLocation>
</comment>
<keyword evidence="2" id="KW-0963">Cytoplasm</keyword>
<evidence type="ECO:0000256" key="3">
    <source>
        <dbReference type="ARBA" id="ARBA00022603"/>
    </source>
</evidence>
<evidence type="ECO:0000313" key="5">
    <source>
        <dbReference type="EMBL" id="PIK59318.1"/>
    </source>
</evidence>
<dbReference type="AlphaFoldDB" id="A0A2G8LGE4"/>
<dbReference type="GO" id="GO:0032259">
    <property type="term" value="P:methylation"/>
    <property type="evidence" value="ECO:0007669"/>
    <property type="project" value="UniProtKB-KW"/>
</dbReference>
<keyword evidence="3 5" id="KW-0489">Methyltransferase</keyword>
<dbReference type="OrthoDB" id="206354at2759"/>
<dbReference type="PANTHER" id="PTHR13200:SF0">
    <property type="entry name" value="EEF1A LYSINE METHYLTRANSFERASE 1"/>
    <property type="match status" value="1"/>
</dbReference>
<reference evidence="5 6" key="1">
    <citation type="journal article" date="2017" name="PLoS Biol.">
        <title>The sea cucumber genome provides insights into morphological evolution and visceral regeneration.</title>
        <authorList>
            <person name="Zhang X."/>
            <person name="Sun L."/>
            <person name="Yuan J."/>
            <person name="Sun Y."/>
            <person name="Gao Y."/>
            <person name="Zhang L."/>
            <person name="Li S."/>
            <person name="Dai H."/>
            <person name="Hamel J.F."/>
            <person name="Liu C."/>
            <person name="Yu Y."/>
            <person name="Liu S."/>
            <person name="Lin W."/>
            <person name="Guo K."/>
            <person name="Jin S."/>
            <person name="Xu P."/>
            <person name="Storey K.B."/>
            <person name="Huan P."/>
            <person name="Zhang T."/>
            <person name="Zhou Y."/>
            <person name="Zhang J."/>
            <person name="Lin C."/>
            <person name="Li X."/>
            <person name="Xing L."/>
            <person name="Huo D."/>
            <person name="Sun M."/>
            <person name="Wang L."/>
            <person name="Mercier A."/>
            <person name="Li F."/>
            <person name="Yang H."/>
            <person name="Xiang J."/>
        </authorList>
    </citation>
    <scope>NUCLEOTIDE SEQUENCE [LARGE SCALE GENOMIC DNA]</scope>
    <source>
        <strain evidence="5">Shaxun</strain>
        <tissue evidence="5">Muscle</tissue>
    </source>
</reference>
<dbReference type="Proteomes" id="UP000230750">
    <property type="component" value="Unassembled WGS sequence"/>
</dbReference>
<proteinExistence type="predicted"/>
<dbReference type="EMBL" id="MRZV01000086">
    <property type="protein sequence ID" value="PIK59318.1"/>
    <property type="molecule type" value="Genomic_DNA"/>
</dbReference>
<gene>
    <name evidence="5" type="ORF">BSL78_03747</name>
</gene>
<evidence type="ECO:0000256" key="1">
    <source>
        <dbReference type="ARBA" id="ARBA00004496"/>
    </source>
</evidence>
<evidence type="ECO:0000313" key="6">
    <source>
        <dbReference type="Proteomes" id="UP000230750"/>
    </source>
</evidence>
<dbReference type="InterPro" id="IPR041370">
    <property type="entry name" value="Mlase_EEF1AKMT1/ZCCHC4"/>
</dbReference>
<protein>
    <submittedName>
        <fullName evidence="5">Putative N(6)-adenine-specific DNA methyltransferase 2 isoform X3</fullName>
    </submittedName>
</protein>
<dbReference type="InterPro" id="IPR002052">
    <property type="entry name" value="DNA_methylase_N6_adenine_CS"/>
</dbReference>
<dbReference type="GO" id="GO:0016279">
    <property type="term" value="F:protein-lysine N-methyltransferase activity"/>
    <property type="evidence" value="ECO:0007669"/>
    <property type="project" value="InterPro"/>
</dbReference>
<dbReference type="InterPro" id="IPR019369">
    <property type="entry name" value="Efm5/EEF1AKMT1"/>
</dbReference>
<comment type="caution">
    <text evidence="5">The sequence shown here is derived from an EMBL/GenBank/DDBJ whole genome shotgun (WGS) entry which is preliminary data.</text>
</comment>
<evidence type="ECO:0000256" key="2">
    <source>
        <dbReference type="ARBA" id="ARBA00022490"/>
    </source>
</evidence>
<keyword evidence="4 5" id="KW-0808">Transferase</keyword>
<sequence length="148" mass="17074">MSSDSDDETPQLSIHALCALQEFLSEQQEVESESKQRKAARQLSQFWYNDDTAEVLAKEALHIAGPKGRIACLSSPTLFQKLCQMKADLTVVLFEYDKRFDAYGEDFVFYDFNEPLSLPKHIAEHSFDLVVGDPPFLQDRCWDFFLKR</sequence>